<feature type="region of interest" description="Disordered" evidence="1">
    <location>
        <begin position="131"/>
        <end position="155"/>
    </location>
</feature>
<comment type="caution">
    <text evidence="2">The sequence shown here is derived from an EMBL/GenBank/DDBJ whole genome shotgun (WGS) entry which is preliminary data.</text>
</comment>
<name>A0A1F8GDS2_9BACT</name>
<accession>A0A1F8GDS2</accession>
<protein>
    <submittedName>
        <fullName evidence="2">Uncharacterized protein</fullName>
    </submittedName>
</protein>
<organism evidence="2 3">
    <name type="scientific">Candidatus Yanofskybacteria bacterium RIFCSPLOWO2_01_FULL_42_49</name>
    <dbReference type="NCBI Taxonomy" id="1802694"/>
    <lineage>
        <taxon>Bacteria</taxon>
        <taxon>Candidatus Yanofskyibacteriota</taxon>
    </lineage>
</organism>
<feature type="compositionally biased region" description="Polar residues" evidence="1">
    <location>
        <begin position="132"/>
        <end position="148"/>
    </location>
</feature>
<gene>
    <name evidence="2" type="ORF">A2918_04065</name>
</gene>
<dbReference type="Proteomes" id="UP000178227">
    <property type="component" value="Unassembled WGS sequence"/>
</dbReference>
<sequence>MNIYNPSQVDLEELLLVKKNWDVFANKFIKLPISIKGVITSATTAYYLEFLSKKTNLNQSQSSDLSRIVRDILLTDIFLGDFPVLISSKLGVDMNIANQIAHKIVSELFAPAIEDIKNMQREKFRDRIAQVKNKQTQQPPPNTEQGNVINLRDRT</sequence>
<dbReference type="EMBL" id="MGKI01000004">
    <property type="protein sequence ID" value="OGN23180.1"/>
    <property type="molecule type" value="Genomic_DNA"/>
</dbReference>
<dbReference type="STRING" id="1802694.A2918_04065"/>
<evidence type="ECO:0000313" key="3">
    <source>
        <dbReference type="Proteomes" id="UP000178227"/>
    </source>
</evidence>
<evidence type="ECO:0000313" key="2">
    <source>
        <dbReference type="EMBL" id="OGN23180.1"/>
    </source>
</evidence>
<dbReference type="AlphaFoldDB" id="A0A1F8GDS2"/>
<proteinExistence type="predicted"/>
<evidence type="ECO:0000256" key="1">
    <source>
        <dbReference type="SAM" id="MobiDB-lite"/>
    </source>
</evidence>
<reference evidence="2 3" key="1">
    <citation type="journal article" date="2016" name="Nat. Commun.">
        <title>Thousands of microbial genomes shed light on interconnected biogeochemical processes in an aquifer system.</title>
        <authorList>
            <person name="Anantharaman K."/>
            <person name="Brown C.T."/>
            <person name="Hug L.A."/>
            <person name="Sharon I."/>
            <person name="Castelle C.J."/>
            <person name="Probst A.J."/>
            <person name="Thomas B.C."/>
            <person name="Singh A."/>
            <person name="Wilkins M.J."/>
            <person name="Karaoz U."/>
            <person name="Brodie E.L."/>
            <person name="Williams K.H."/>
            <person name="Hubbard S.S."/>
            <person name="Banfield J.F."/>
        </authorList>
    </citation>
    <scope>NUCLEOTIDE SEQUENCE [LARGE SCALE GENOMIC DNA]</scope>
</reference>